<dbReference type="Proteomes" id="UP001152561">
    <property type="component" value="Unassembled WGS sequence"/>
</dbReference>
<dbReference type="AlphaFoldDB" id="A0A9Q1MIF1"/>
<reference evidence="3" key="1">
    <citation type="journal article" date="2023" name="Proc. Natl. Acad. Sci. U.S.A.">
        <title>Genomic and structural basis for evolution of tropane alkaloid biosynthesis.</title>
        <authorList>
            <person name="Wanga Y.-J."/>
            <person name="Taina T."/>
            <person name="Yua J.-Y."/>
            <person name="Lia J."/>
            <person name="Xua B."/>
            <person name="Chenc J."/>
            <person name="D'Auriad J.C."/>
            <person name="Huanga J.-P."/>
            <person name="Huanga S.-X."/>
        </authorList>
    </citation>
    <scope>NUCLEOTIDE SEQUENCE [LARGE SCALE GENOMIC DNA]</scope>
    <source>
        <strain evidence="3">cv. KIB-2019</strain>
    </source>
</reference>
<name>A0A9Q1MIF1_9SOLA</name>
<feature type="region of interest" description="Disordered" evidence="1">
    <location>
        <begin position="127"/>
        <end position="147"/>
    </location>
</feature>
<gene>
    <name evidence="2" type="ORF">K7X08_022646</name>
</gene>
<feature type="compositionally biased region" description="Polar residues" evidence="1">
    <location>
        <begin position="127"/>
        <end position="137"/>
    </location>
</feature>
<protein>
    <submittedName>
        <fullName evidence="2">Uncharacterized protein</fullName>
    </submittedName>
</protein>
<proteinExistence type="predicted"/>
<dbReference type="EMBL" id="JAJAGQ010000006">
    <property type="protein sequence ID" value="KAJ8560786.1"/>
    <property type="molecule type" value="Genomic_DNA"/>
</dbReference>
<organism evidence="2 3">
    <name type="scientific">Anisodus acutangulus</name>
    <dbReference type="NCBI Taxonomy" id="402998"/>
    <lineage>
        <taxon>Eukaryota</taxon>
        <taxon>Viridiplantae</taxon>
        <taxon>Streptophyta</taxon>
        <taxon>Embryophyta</taxon>
        <taxon>Tracheophyta</taxon>
        <taxon>Spermatophyta</taxon>
        <taxon>Magnoliopsida</taxon>
        <taxon>eudicotyledons</taxon>
        <taxon>Gunneridae</taxon>
        <taxon>Pentapetalae</taxon>
        <taxon>asterids</taxon>
        <taxon>lamiids</taxon>
        <taxon>Solanales</taxon>
        <taxon>Solanaceae</taxon>
        <taxon>Solanoideae</taxon>
        <taxon>Hyoscyameae</taxon>
        <taxon>Anisodus</taxon>
    </lineage>
</organism>
<evidence type="ECO:0000313" key="2">
    <source>
        <dbReference type="EMBL" id="KAJ8560786.1"/>
    </source>
</evidence>
<accession>A0A9Q1MIF1</accession>
<evidence type="ECO:0000313" key="3">
    <source>
        <dbReference type="Proteomes" id="UP001152561"/>
    </source>
</evidence>
<keyword evidence="3" id="KW-1185">Reference proteome</keyword>
<evidence type="ECO:0000256" key="1">
    <source>
        <dbReference type="SAM" id="MobiDB-lite"/>
    </source>
</evidence>
<sequence length="311" mass="34593">MQMLNENKVDSKNEDKDQVMIEKSENNKQIVVDHSSTKDYVTSSFHTNTLSHNSWAEKVEEEDKTEVEDGEVNNSAQVIGVEEINRQQGSQIHMQQNINGDIGVDSSIMENNNIHADGDKERMTVVKGQQDSQNQQEVGGDNRGGNVTVEDKSISTDEQLSEHKVDVAGNMNIGSYPSQLFPGRSGGTLVIIEEGELLAVIFPKTSSPNKVLHDLIEHSIKINEEETTDKSGECIMENKEKDDKEDNVLQNIENMYLQVDISPKFTAKGQKKGALCESLEVTDSDINPKQMFVPTFSSRLFSLASDSRLTS</sequence>
<comment type="caution">
    <text evidence="2">The sequence shown here is derived from an EMBL/GenBank/DDBJ whole genome shotgun (WGS) entry which is preliminary data.</text>
</comment>